<dbReference type="InterPro" id="IPR055427">
    <property type="entry name" value="TRAPPC13_N"/>
</dbReference>
<evidence type="ECO:0000259" key="2">
    <source>
        <dbReference type="Pfam" id="PF06159"/>
    </source>
</evidence>
<dbReference type="VEuPathDB" id="CryptoDB:Vbra_5165"/>
<feature type="domain" description="Trafficking protein particle complex subunit 13 C-terminal" evidence="3">
    <location>
        <begin position="329"/>
        <end position="426"/>
    </location>
</feature>
<sequence>MALRQRVMRLTTPSMTTSVWPHIDTQMDEVLNEVDQSAGSPPPAAPPAAAAAAAAAAAGAPDHGDDLSSLDIAHALMLPTSQGKVHVGETFTAYLHLLNTSMSERIEDMRVNVEMGVGSTPNAAVTSSRYLLLDTTERGPVGPGEYRDFTIMHHVNEAMTHVLTVVSTYRTASSSEQRTLRRSYRFTVSPLFSISHRTKFISDDLWVECRIENVSSSGALLTNAALTLESPQTPSQPTLGATRIVMDAGNDADKPLAPPLCYVRPKEIHFAVFNVKCDDDTYLRTLPSIGRLLLEWRTSTGGPGVHNEYRIEKMPIQPKPLELRVRECPHTVGVELPFPITLDVINRTGKDMETVIVIMNKDRMGSLHVPGTTTQSIGRVDANSSKRLTLPVIALLPGLHGLSGVSVLDVASQQTFDAEVLCEVLVL</sequence>
<dbReference type="InterPro" id="IPR010378">
    <property type="entry name" value="TRAPPC13"/>
</dbReference>
<name>A0A0G4EMF7_VITBC</name>
<keyword evidence="5" id="KW-1185">Reference proteome</keyword>
<organism evidence="4 5">
    <name type="scientific">Vitrella brassicaformis (strain CCMP3155)</name>
    <dbReference type="NCBI Taxonomy" id="1169540"/>
    <lineage>
        <taxon>Eukaryota</taxon>
        <taxon>Sar</taxon>
        <taxon>Alveolata</taxon>
        <taxon>Colpodellida</taxon>
        <taxon>Vitrellaceae</taxon>
        <taxon>Vitrella</taxon>
    </lineage>
</organism>
<evidence type="ECO:0000256" key="1">
    <source>
        <dbReference type="ARBA" id="ARBA00010785"/>
    </source>
</evidence>
<evidence type="ECO:0000259" key="3">
    <source>
        <dbReference type="Pfam" id="PF23643"/>
    </source>
</evidence>
<dbReference type="PhylomeDB" id="A0A0G4EMF7"/>
<dbReference type="PANTHER" id="PTHR13134">
    <property type="entry name" value="TRAFFICKING PROTEIN PARTICLE COMPLEX SUBUNIT 13"/>
    <property type="match status" value="1"/>
</dbReference>
<dbReference type="Pfam" id="PF06159">
    <property type="entry name" value="TRAPPC13_N"/>
    <property type="match status" value="1"/>
</dbReference>
<dbReference type="Pfam" id="PF23643">
    <property type="entry name" value="TRAPPC13_C"/>
    <property type="match status" value="1"/>
</dbReference>
<comment type="similarity">
    <text evidence="1">Belongs to the TRAPPC13 family.</text>
</comment>
<dbReference type="PANTHER" id="PTHR13134:SF3">
    <property type="entry name" value="TRAFFICKING PROTEIN PARTICLE COMPLEX SUBUNIT 13"/>
    <property type="match status" value="1"/>
</dbReference>
<dbReference type="InParanoid" id="A0A0G4EMF7"/>
<evidence type="ECO:0008006" key="6">
    <source>
        <dbReference type="Google" id="ProtNLM"/>
    </source>
</evidence>
<evidence type="ECO:0000313" key="4">
    <source>
        <dbReference type="EMBL" id="CEL98186.1"/>
    </source>
</evidence>
<proteinExistence type="inferred from homology"/>
<dbReference type="EMBL" id="CDMY01000264">
    <property type="protein sequence ID" value="CEL98186.1"/>
    <property type="molecule type" value="Genomic_DNA"/>
</dbReference>
<evidence type="ECO:0000313" key="5">
    <source>
        <dbReference type="Proteomes" id="UP000041254"/>
    </source>
</evidence>
<dbReference type="OMA" id="YLCVHNG"/>
<protein>
    <recommendedName>
        <fullName evidence="6">Trafficking protein particle complex subunit 13</fullName>
    </recommendedName>
</protein>
<gene>
    <name evidence="4" type="ORF">Vbra_5165</name>
</gene>
<feature type="domain" description="Trafficking protein particle complex subunit 13 N-terminal" evidence="2">
    <location>
        <begin position="3"/>
        <end position="188"/>
    </location>
</feature>
<dbReference type="OrthoDB" id="10250284at2759"/>
<dbReference type="GO" id="GO:1990072">
    <property type="term" value="C:TRAPPIII protein complex"/>
    <property type="evidence" value="ECO:0007669"/>
    <property type="project" value="TreeGrafter"/>
</dbReference>
<dbReference type="Proteomes" id="UP000041254">
    <property type="component" value="Unassembled WGS sequence"/>
</dbReference>
<dbReference type="InterPro" id="IPR055428">
    <property type="entry name" value="TRAPPC13_C"/>
</dbReference>
<reference evidence="4 5" key="1">
    <citation type="submission" date="2014-11" db="EMBL/GenBank/DDBJ databases">
        <authorList>
            <person name="Zhu J."/>
            <person name="Qi W."/>
            <person name="Song R."/>
        </authorList>
    </citation>
    <scope>NUCLEOTIDE SEQUENCE [LARGE SCALE GENOMIC DNA]</scope>
</reference>
<accession>A0A0G4EMF7</accession>
<dbReference type="STRING" id="1169540.A0A0G4EMF7"/>
<dbReference type="AlphaFoldDB" id="A0A0G4EMF7"/>